<dbReference type="EMBL" id="SSTI01000012">
    <property type="protein sequence ID" value="THG38118.1"/>
    <property type="molecule type" value="Genomic_DNA"/>
</dbReference>
<keyword evidence="2" id="KW-1185">Reference proteome</keyword>
<comment type="caution">
    <text evidence="1">The sequence shown here is derived from an EMBL/GenBank/DDBJ whole genome shotgun (WGS) entry which is preliminary data.</text>
</comment>
<organism evidence="1 2">
    <name type="scientific">Sphingomonas olei</name>
    <dbReference type="NCBI Taxonomy" id="1886787"/>
    <lineage>
        <taxon>Bacteria</taxon>
        <taxon>Pseudomonadati</taxon>
        <taxon>Pseudomonadota</taxon>
        <taxon>Alphaproteobacteria</taxon>
        <taxon>Sphingomonadales</taxon>
        <taxon>Sphingomonadaceae</taxon>
        <taxon>Sphingomonas</taxon>
    </lineage>
</organism>
<proteinExistence type="predicted"/>
<name>A0ABY2QEB8_9SPHN</name>
<gene>
    <name evidence="1" type="ORF">E5988_14870</name>
</gene>
<evidence type="ECO:0000313" key="1">
    <source>
        <dbReference type="EMBL" id="THG38118.1"/>
    </source>
</evidence>
<evidence type="ECO:0000313" key="2">
    <source>
        <dbReference type="Proteomes" id="UP000308038"/>
    </source>
</evidence>
<protein>
    <recommendedName>
        <fullName evidence="3">Preprotein translocase subunit YajC</fullName>
    </recommendedName>
</protein>
<accession>A0ABY2QEB8</accession>
<sequence length="546" mass="57862">MVIRGKPVGVRHHLAGGVALAALVASNAAEARTRYVQPYVELSQVVAADLTNDEVLTYSQVAVGVDAGVSGRNVEGQVSYRYERRFQWNDRYADDSVHTGLARASARVAPGFSMEGGAIATRARSDIRGAAPGTFVGPADNLTQVYSLYAGPSVTTQAGPVRIAASAIAGYTKVEAPRATGVAPGQQRLDFYDDSRNVVAQASAGVAAGTVLPVGVTVSGAYEREEAGQLDQTYEGYFARGDVTVPVSRTVALRAGAGYEKIETTQRDALLDASGNPVIDRNGRFVTDPGSPARIAYNTDGLIYDAGVIWRPSPRLELQANAGYRYGGDTYFGSLNWNIARDSGLQIVLYDGIGTFGRQLRNGLRDLPTAFQGSANPFGQQFNGCVFGGNPGGGAVGGAGACLNDVFQSISTASYRARGIDGVISARRGRTAYGFGAGYANRRLNVPQLAEGTVAYGITDESYYAQLFWSRALSRVSQVDANLFANYYESGLPGADGVFNLGATGTYSHQFGRIGTVASLGVYTFDQERFDSQWSAQALLGARYTF</sequence>
<dbReference type="SUPFAM" id="SSF56935">
    <property type="entry name" value="Porins"/>
    <property type="match status" value="1"/>
</dbReference>
<evidence type="ECO:0008006" key="3">
    <source>
        <dbReference type="Google" id="ProtNLM"/>
    </source>
</evidence>
<reference evidence="1 2" key="1">
    <citation type="submission" date="2019-04" db="EMBL/GenBank/DDBJ databases">
        <title>Microbes associate with the intestines of laboratory mice.</title>
        <authorList>
            <person name="Navarre W."/>
            <person name="Wong E."/>
            <person name="Huang K.C."/>
            <person name="Tropini C."/>
            <person name="Ng K."/>
            <person name="Yu B."/>
        </authorList>
    </citation>
    <scope>NUCLEOTIDE SEQUENCE [LARGE SCALE GENOMIC DNA]</scope>
    <source>
        <strain evidence="1 2">NM83_B4-11</strain>
    </source>
</reference>
<dbReference type="Proteomes" id="UP000308038">
    <property type="component" value="Unassembled WGS sequence"/>
</dbReference>